<dbReference type="PIRSF" id="PIRSF017393">
    <property type="entry name" value="MTase_SAV2177"/>
    <property type="match status" value="1"/>
</dbReference>
<dbReference type="EMBL" id="JBHSON010000037">
    <property type="protein sequence ID" value="MFC5748971.1"/>
    <property type="molecule type" value="Genomic_DNA"/>
</dbReference>
<protein>
    <submittedName>
        <fullName evidence="1">SAM-dependent methyltransferase</fullName>
        <ecNumber evidence="1">2.1.1.-</ecNumber>
    </submittedName>
</protein>
<comment type="caution">
    <text evidence="1">The sequence shown here is derived from an EMBL/GenBank/DDBJ whole genome shotgun (WGS) entry which is preliminary data.</text>
</comment>
<keyword evidence="1" id="KW-0489">Methyltransferase</keyword>
<sequence length="275" mass="28615">MDADVSRVGEVVRVGELGPRIVASPARVTDVLLGGKDNYAADRDLAAALLAVLPQLDAGARESRAFLRRTVGTLAERGMRQFLDIGCGLPGAGNVHEAAVRHDPGVRVVYADNDPLVLAHARALLARDGGVAAVQYDLRDPGGPVGPLGGPGLIDWDRPVAVLLGSVLQFLDTADGPYEAVARLREAMAPGSALVISHLTGDFAPDEVAEAARIYAADCTAPLVPRSHAEIAPFFGELEPVAPGLAPLAPWRRNGGRARAPSPAVMYAGVGVRTP</sequence>
<proteinExistence type="predicted"/>
<gene>
    <name evidence="1" type="ORF">ACFPZN_25430</name>
</gene>
<dbReference type="EC" id="2.1.1.-" evidence="1"/>
<dbReference type="GO" id="GO:0032259">
    <property type="term" value="P:methylation"/>
    <property type="evidence" value="ECO:0007669"/>
    <property type="project" value="UniProtKB-KW"/>
</dbReference>
<dbReference type="RefSeq" id="WP_378284672.1">
    <property type="nucleotide sequence ID" value="NZ_JBHSON010000037.1"/>
</dbReference>
<name>A0ABW1A3A7_9ACTN</name>
<reference evidence="2" key="1">
    <citation type="journal article" date="2019" name="Int. J. Syst. Evol. Microbiol.">
        <title>The Global Catalogue of Microorganisms (GCM) 10K type strain sequencing project: providing services to taxonomists for standard genome sequencing and annotation.</title>
        <authorList>
            <consortium name="The Broad Institute Genomics Platform"/>
            <consortium name="The Broad Institute Genome Sequencing Center for Infectious Disease"/>
            <person name="Wu L."/>
            <person name="Ma J."/>
        </authorList>
    </citation>
    <scope>NUCLEOTIDE SEQUENCE [LARGE SCALE GENOMIC DNA]</scope>
    <source>
        <strain evidence="2">KCTC 42087</strain>
    </source>
</reference>
<organism evidence="1 2">
    <name type="scientific">Actinomadura rugatobispora</name>
    <dbReference type="NCBI Taxonomy" id="1994"/>
    <lineage>
        <taxon>Bacteria</taxon>
        <taxon>Bacillati</taxon>
        <taxon>Actinomycetota</taxon>
        <taxon>Actinomycetes</taxon>
        <taxon>Streptosporangiales</taxon>
        <taxon>Thermomonosporaceae</taxon>
        <taxon>Actinomadura</taxon>
    </lineage>
</organism>
<dbReference type="InterPro" id="IPR006764">
    <property type="entry name" value="SAM_dep_MeTrfase_SAV2177_type"/>
</dbReference>
<evidence type="ECO:0000313" key="1">
    <source>
        <dbReference type="EMBL" id="MFC5748971.1"/>
    </source>
</evidence>
<keyword evidence="2" id="KW-1185">Reference proteome</keyword>
<dbReference type="Pfam" id="PF04672">
    <property type="entry name" value="Methyltransf_19"/>
    <property type="match status" value="1"/>
</dbReference>
<evidence type="ECO:0000313" key="2">
    <source>
        <dbReference type="Proteomes" id="UP001596074"/>
    </source>
</evidence>
<dbReference type="Proteomes" id="UP001596074">
    <property type="component" value="Unassembled WGS sequence"/>
</dbReference>
<dbReference type="Gene3D" id="3.40.50.150">
    <property type="entry name" value="Vaccinia Virus protein VP39"/>
    <property type="match status" value="1"/>
</dbReference>
<accession>A0ABW1A3A7</accession>
<dbReference type="SUPFAM" id="SSF53335">
    <property type="entry name" value="S-adenosyl-L-methionine-dependent methyltransferases"/>
    <property type="match status" value="1"/>
</dbReference>
<dbReference type="GO" id="GO:0008168">
    <property type="term" value="F:methyltransferase activity"/>
    <property type="evidence" value="ECO:0007669"/>
    <property type="project" value="UniProtKB-KW"/>
</dbReference>
<keyword evidence="1" id="KW-0808">Transferase</keyword>
<dbReference type="InterPro" id="IPR029063">
    <property type="entry name" value="SAM-dependent_MTases_sf"/>
</dbReference>